<evidence type="ECO:0000313" key="11">
    <source>
        <dbReference type="Proteomes" id="UP000828390"/>
    </source>
</evidence>
<feature type="transmembrane region" description="Helical" evidence="8">
    <location>
        <begin position="43"/>
        <end position="65"/>
    </location>
</feature>
<dbReference type="GO" id="GO:0004930">
    <property type="term" value="F:G protein-coupled receptor activity"/>
    <property type="evidence" value="ECO:0007669"/>
    <property type="project" value="UniProtKB-KW"/>
</dbReference>
<feature type="domain" description="G-protein coupled receptors family 1 profile" evidence="9">
    <location>
        <begin position="56"/>
        <end position="126"/>
    </location>
</feature>
<evidence type="ECO:0000313" key="10">
    <source>
        <dbReference type="EMBL" id="KAH3818311.1"/>
    </source>
</evidence>
<proteinExistence type="predicted"/>
<keyword evidence="2 8" id="KW-0812">Transmembrane</keyword>
<reference evidence="10" key="2">
    <citation type="submission" date="2020-11" db="EMBL/GenBank/DDBJ databases">
        <authorList>
            <person name="McCartney M.A."/>
            <person name="Auch B."/>
            <person name="Kono T."/>
            <person name="Mallez S."/>
            <person name="Becker A."/>
            <person name="Gohl D.M."/>
            <person name="Silverstein K.A.T."/>
            <person name="Koren S."/>
            <person name="Bechman K.B."/>
            <person name="Herman A."/>
            <person name="Abrahante J.E."/>
            <person name="Garbe J."/>
        </authorList>
    </citation>
    <scope>NUCLEOTIDE SEQUENCE</scope>
    <source>
        <strain evidence="10">Duluth1</strain>
        <tissue evidence="10">Whole animal</tissue>
    </source>
</reference>
<dbReference type="PROSITE" id="PS50262">
    <property type="entry name" value="G_PROTEIN_RECEP_F1_2"/>
    <property type="match status" value="1"/>
</dbReference>
<dbReference type="PANTHER" id="PTHR45695">
    <property type="entry name" value="LEUCOKININ RECEPTOR-RELATED"/>
    <property type="match status" value="1"/>
</dbReference>
<dbReference type="AlphaFoldDB" id="A0A9D4GIZ2"/>
<organism evidence="10 11">
    <name type="scientific">Dreissena polymorpha</name>
    <name type="common">Zebra mussel</name>
    <name type="synonym">Mytilus polymorpha</name>
    <dbReference type="NCBI Taxonomy" id="45954"/>
    <lineage>
        <taxon>Eukaryota</taxon>
        <taxon>Metazoa</taxon>
        <taxon>Spiralia</taxon>
        <taxon>Lophotrochozoa</taxon>
        <taxon>Mollusca</taxon>
        <taxon>Bivalvia</taxon>
        <taxon>Autobranchia</taxon>
        <taxon>Heteroconchia</taxon>
        <taxon>Euheterodonta</taxon>
        <taxon>Imparidentia</taxon>
        <taxon>Neoheterodontei</taxon>
        <taxon>Myida</taxon>
        <taxon>Dreissenoidea</taxon>
        <taxon>Dreissenidae</taxon>
        <taxon>Dreissena</taxon>
    </lineage>
</organism>
<sequence>MGPNYDNGSMDSMLNVSDLLDYETIPYLGEKRALPVYEVVLKVILFTVIIIIALVGNLLIIVSVIRQKQMQTTTNFYIANLAVADLLVTIFCTWVHLVNNLNNNNWVLGRFFCKFNTFSQGKRFLS</sequence>
<name>A0A9D4GIZ2_DREPO</name>
<gene>
    <name evidence="10" type="ORF">DPMN_119915</name>
</gene>
<dbReference type="GO" id="GO:0005886">
    <property type="term" value="C:plasma membrane"/>
    <property type="evidence" value="ECO:0007669"/>
    <property type="project" value="TreeGrafter"/>
</dbReference>
<evidence type="ECO:0000256" key="8">
    <source>
        <dbReference type="SAM" id="Phobius"/>
    </source>
</evidence>
<feature type="transmembrane region" description="Helical" evidence="8">
    <location>
        <begin position="77"/>
        <end position="97"/>
    </location>
</feature>
<dbReference type="PANTHER" id="PTHR45695:SF28">
    <property type="entry name" value="G-PROTEIN COUPLED RECEPTORS FAMILY 1 PROFILE DOMAIN-CONTAINING PROTEIN"/>
    <property type="match status" value="1"/>
</dbReference>
<dbReference type="Proteomes" id="UP000828390">
    <property type="component" value="Unassembled WGS sequence"/>
</dbReference>
<evidence type="ECO:0000256" key="6">
    <source>
        <dbReference type="ARBA" id="ARBA00023170"/>
    </source>
</evidence>
<evidence type="ECO:0000256" key="5">
    <source>
        <dbReference type="ARBA" id="ARBA00023136"/>
    </source>
</evidence>
<evidence type="ECO:0000256" key="4">
    <source>
        <dbReference type="ARBA" id="ARBA00023040"/>
    </source>
</evidence>
<keyword evidence="7" id="KW-0807">Transducer</keyword>
<comment type="caution">
    <text evidence="10">The sequence shown here is derived from an EMBL/GenBank/DDBJ whole genome shotgun (WGS) entry which is preliminary data.</text>
</comment>
<dbReference type="Gene3D" id="1.20.1070.10">
    <property type="entry name" value="Rhodopsin 7-helix transmembrane proteins"/>
    <property type="match status" value="1"/>
</dbReference>
<dbReference type="PRINTS" id="PR00237">
    <property type="entry name" value="GPCRRHODOPSN"/>
</dbReference>
<keyword evidence="3 8" id="KW-1133">Transmembrane helix</keyword>
<evidence type="ECO:0000256" key="7">
    <source>
        <dbReference type="ARBA" id="ARBA00023224"/>
    </source>
</evidence>
<keyword evidence="6" id="KW-0675">Receptor</keyword>
<comment type="subcellular location">
    <subcellularLocation>
        <location evidence="1">Membrane</location>
        <topology evidence="1">Multi-pass membrane protein</topology>
    </subcellularLocation>
</comment>
<evidence type="ECO:0000256" key="3">
    <source>
        <dbReference type="ARBA" id="ARBA00022989"/>
    </source>
</evidence>
<keyword evidence="11" id="KW-1185">Reference proteome</keyword>
<dbReference type="SUPFAM" id="SSF81321">
    <property type="entry name" value="Family A G protein-coupled receptor-like"/>
    <property type="match status" value="1"/>
</dbReference>
<dbReference type="InterPro" id="IPR000276">
    <property type="entry name" value="GPCR_Rhodpsn"/>
</dbReference>
<dbReference type="Pfam" id="PF00001">
    <property type="entry name" value="7tm_1"/>
    <property type="match status" value="1"/>
</dbReference>
<dbReference type="InterPro" id="IPR017452">
    <property type="entry name" value="GPCR_Rhodpsn_7TM"/>
</dbReference>
<evidence type="ECO:0000256" key="2">
    <source>
        <dbReference type="ARBA" id="ARBA00022692"/>
    </source>
</evidence>
<evidence type="ECO:0000259" key="9">
    <source>
        <dbReference type="PROSITE" id="PS50262"/>
    </source>
</evidence>
<accession>A0A9D4GIZ2</accession>
<reference evidence="10" key="1">
    <citation type="journal article" date="2019" name="bioRxiv">
        <title>The Genome of the Zebra Mussel, Dreissena polymorpha: A Resource for Invasive Species Research.</title>
        <authorList>
            <person name="McCartney M.A."/>
            <person name="Auch B."/>
            <person name="Kono T."/>
            <person name="Mallez S."/>
            <person name="Zhang Y."/>
            <person name="Obille A."/>
            <person name="Becker A."/>
            <person name="Abrahante J.E."/>
            <person name="Garbe J."/>
            <person name="Badalamenti J.P."/>
            <person name="Herman A."/>
            <person name="Mangelson H."/>
            <person name="Liachko I."/>
            <person name="Sullivan S."/>
            <person name="Sone E.D."/>
            <person name="Koren S."/>
            <person name="Silverstein K.A.T."/>
            <person name="Beckman K.B."/>
            <person name="Gohl D.M."/>
        </authorList>
    </citation>
    <scope>NUCLEOTIDE SEQUENCE</scope>
    <source>
        <strain evidence="10">Duluth1</strain>
        <tissue evidence="10">Whole animal</tissue>
    </source>
</reference>
<keyword evidence="4" id="KW-0297">G-protein coupled receptor</keyword>
<evidence type="ECO:0000256" key="1">
    <source>
        <dbReference type="ARBA" id="ARBA00004141"/>
    </source>
</evidence>
<protein>
    <recommendedName>
        <fullName evidence="9">G-protein coupled receptors family 1 profile domain-containing protein</fullName>
    </recommendedName>
</protein>
<keyword evidence="5 8" id="KW-0472">Membrane</keyword>
<dbReference type="EMBL" id="JAIWYP010000005">
    <property type="protein sequence ID" value="KAH3818311.1"/>
    <property type="molecule type" value="Genomic_DNA"/>
</dbReference>